<feature type="region of interest" description="Disordered" evidence="1">
    <location>
        <begin position="387"/>
        <end position="407"/>
    </location>
</feature>
<feature type="region of interest" description="Disordered" evidence="1">
    <location>
        <begin position="680"/>
        <end position="700"/>
    </location>
</feature>
<dbReference type="AlphaFoldDB" id="A0A8S9MDK9"/>
<accession>A0A8S9MDK9</accession>
<dbReference type="EMBL" id="QGKY02000089">
    <property type="protein sequence ID" value="KAF2616318.1"/>
    <property type="molecule type" value="Genomic_DNA"/>
</dbReference>
<sequence>MKSKPDFNPREEIDQLVEGIYISLETIEERLDWRCDDIYFPMDLTISALTSKVEAIQGELVEIQSYIVCRPEASISIDRRNNKSIDTNNPTSIDSDTNRGRVVPKTTSDTSNTPYHDKEISADTYAALTRHQFKHECLGQRLLRIENTTAAMKDKWCKGDEAMRDFTDSSNKPGRSLQENSGILREEIAGNSEDNQFVGKVLGIYRGRTSSEYFDGFSDGPILVSSDETFLGNSEFSSGISEERGPRKIPRNLASENFEELSLVDGDDPMEEDRVSTGRTLRRRKEKVVRHLKRGANEKEKEKRNFQKRSPEESMIEESLQPATVEMSTKLNIQNRSRLTQQHRSTLVTINRPKLTKKNQSTHIHRSGRMTTPTHYRRLHQTKDAYRRDKLPIDRHSTQQRSRKQASTDTAYYKLIDTEFNHVRDGEYSIGSWADEHHHESHESFAVEIATHTPRADKVFTDEELLDMQKRDHTYQIPAEAAWERTISIDTHHKISIDNCPRQSIDFNNTTSIDNHPIPKTTASEKKTTKEFYDTAGVIENSFNQQSRHTTHPSINKDVPTIARQLEFSRRAYDHYGNRKFYWEEKDEYVVYRDDREFARDIDGRTIPDRNKEAFQMKLDGVYYPLNDSWLTTCMDIARIQNATDAARPISIDRRQQQSIGSRHSPTIDKHHHTSIDNRFAAPIDNNPLRPHTMKSKPDFNTGEEIDQLVEGIYIALETIKERLDGRCDDIYFPMNLTISALTSKVEAIQGGLVESYIARQPEESISIDRRNNKSIDTNNPTSIDSDTNRGRLVPKMTSDTSNTPYHDKEISADTYAALTRHQFKLESLGQRLQRIENTTAAMKDKWCRGDEAMRDFTDFAKISNHSLAPF</sequence>
<feature type="compositionally biased region" description="Polar residues" evidence="1">
    <location>
        <begin position="105"/>
        <end position="114"/>
    </location>
</feature>
<feature type="region of interest" description="Disordered" evidence="1">
    <location>
        <begin position="768"/>
        <end position="808"/>
    </location>
</feature>
<feature type="compositionally biased region" description="Basic and acidic residues" evidence="1">
    <location>
        <begin position="387"/>
        <end position="397"/>
    </location>
</feature>
<feature type="region of interest" description="Disordered" evidence="1">
    <location>
        <begin position="266"/>
        <end position="322"/>
    </location>
</feature>
<feature type="compositionally biased region" description="Polar residues" evidence="1">
    <location>
        <begin position="775"/>
        <end position="786"/>
    </location>
</feature>
<name>A0A8S9MDK9_BRACR</name>
<feature type="compositionally biased region" description="Basic and acidic residues" evidence="1">
    <location>
        <begin position="295"/>
        <end position="312"/>
    </location>
</feature>
<protein>
    <submittedName>
        <fullName evidence="2">Uncharacterized protein</fullName>
    </submittedName>
</protein>
<proteinExistence type="predicted"/>
<feature type="compositionally biased region" description="Polar residues" evidence="1">
    <location>
        <begin position="84"/>
        <end position="95"/>
    </location>
</feature>
<evidence type="ECO:0000313" key="2">
    <source>
        <dbReference type="EMBL" id="KAF2616318.1"/>
    </source>
</evidence>
<feature type="region of interest" description="Disordered" evidence="1">
    <location>
        <begin position="80"/>
        <end position="117"/>
    </location>
</feature>
<organism evidence="2">
    <name type="scientific">Brassica cretica</name>
    <name type="common">Mustard</name>
    <dbReference type="NCBI Taxonomy" id="69181"/>
    <lineage>
        <taxon>Eukaryota</taxon>
        <taxon>Viridiplantae</taxon>
        <taxon>Streptophyta</taxon>
        <taxon>Embryophyta</taxon>
        <taxon>Tracheophyta</taxon>
        <taxon>Spermatophyta</taxon>
        <taxon>Magnoliopsida</taxon>
        <taxon>eudicotyledons</taxon>
        <taxon>Gunneridae</taxon>
        <taxon>Pentapetalae</taxon>
        <taxon>rosids</taxon>
        <taxon>malvids</taxon>
        <taxon>Brassicales</taxon>
        <taxon>Brassicaceae</taxon>
        <taxon>Brassiceae</taxon>
        <taxon>Brassica</taxon>
    </lineage>
</organism>
<reference evidence="2" key="1">
    <citation type="submission" date="2019-12" db="EMBL/GenBank/DDBJ databases">
        <title>Genome sequencing and annotation of Brassica cretica.</title>
        <authorList>
            <person name="Studholme D.J."/>
            <person name="Sarris P.F."/>
        </authorList>
    </citation>
    <scope>NUCLEOTIDE SEQUENCE</scope>
    <source>
        <strain evidence="2">PFS-102/07</strain>
        <tissue evidence="2">Leaf</tissue>
    </source>
</reference>
<comment type="caution">
    <text evidence="2">The sequence shown here is derived from an EMBL/GenBank/DDBJ whole genome shotgun (WGS) entry which is preliminary data.</text>
</comment>
<feature type="compositionally biased region" description="Basic residues" evidence="1">
    <location>
        <begin position="280"/>
        <end position="294"/>
    </location>
</feature>
<evidence type="ECO:0000256" key="1">
    <source>
        <dbReference type="SAM" id="MobiDB-lite"/>
    </source>
</evidence>
<gene>
    <name evidence="2" type="ORF">F2Q70_00010571</name>
</gene>